<dbReference type="Proteomes" id="UP000242875">
    <property type="component" value="Unassembled WGS sequence"/>
</dbReference>
<gene>
    <name evidence="1" type="ORF">BZG36_04652</name>
</gene>
<evidence type="ECO:0000313" key="2">
    <source>
        <dbReference type="Proteomes" id="UP000242875"/>
    </source>
</evidence>
<comment type="caution">
    <text evidence="1">The sequence shown here is derived from an EMBL/GenBank/DDBJ whole genome shotgun (WGS) entry which is preliminary data.</text>
</comment>
<accession>A0A261Y0E5</accession>
<dbReference type="InterPro" id="IPR011990">
    <property type="entry name" value="TPR-like_helical_dom_sf"/>
</dbReference>
<proteinExistence type="predicted"/>
<evidence type="ECO:0000313" key="1">
    <source>
        <dbReference type="EMBL" id="OZJ04061.1"/>
    </source>
</evidence>
<reference evidence="1 2" key="1">
    <citation type="journal article" date="2017" name="Mycologia">
        <title>Bifiguratus adelaidae, gen. et sp. nov., a new member of Mucoromycotina in endophytic and soil-dwelling habitats.</title>
        <authorList>
            <person name="Torres-Cruz T.J."/>
            <person name="Billingsley Tobias T.L."/>
            <person name="Almatruk M."/>
            <person name="Hesse C."/>
            <person name="Kuske C.R."/>
            <person name="Desiro A."/>
            <person name="Benucci G.M."/>
            <person name="Bonito G."/>
            <person name="Stajich J.E."/>
            <person name="Dunlap C."/>
            <person name="Arnold A.E."/>
            <person name="Porras-Alfaro A."/>
        </authorList>
    </citation>
    <scope>NUCLEOTIDE SEQUENCE [LARGE SCALE GENOMIC DNA]</scope>
    <source>
        <strain evidence="1 2">AZ0501</strain>
    </source>
</reference>
<protein>
    <recommendedName>
        <fullName evidence="3">Pentacotripeptide-repeat region of PRORP domain-containing protein</fullName>
    </recommendedName>
</protein>
<dbReference type="EMBL" id="MVBO01000055">
    <property type="protein sequence ID" value="OZJ04061.1"/>
    <property type="molecule type" value="Genomic_DNA"/>
</dbReference>
<evidence type="ECO:0008006" key="3">
    <source>
        <dbReference type="Google" id="ProtNLM"/>
    </source>
</evidence>
<sequence length="292" mass="33260">MEPPLPPEQVARFKQRLHTMETQLSANTVRRKSVNALWNSFQSLLSRPSELVSHLQPQDIALLLTILARQRHESREKWQRVVETFTHTIRLGYRPSLMDYALLLQAYGKLGDVARVEQTFASMIKTFGRQAAQGQPRAALITALVDCKHIKQAQQVLLASLDTLPEPDLSHLASLIGMHHLKTGNIHQSIHLLHLTPRPHAKLINQLMRVYIQHMHAISTPKSRLDAVFVTTTLPPEPTLTTFVQDIHALQGHHPFYTPHHVRILTAVVMRGHPTFQPIKLQDLRRVETHGQ</sequence>
<dbReference type="Gene3D" id="1.25.40.10">
    <property type="entry name" value="Tetratricopeptide repeat domain"/>
    <property type="match status" value="1"/>
</dbReference>
<keyword evidence="2" id="KW-1185">Reference proteome</keyword>
<organism evidence="1 2">
    <name type="scientific">Bifiguratus adelaidae</name>
    <dbReference type="NCBI Taxonomy" id="1938954"/>
    <lineage>
        <taxon>Eukaryota</taxon>
        <taxon>Fungi</taxon>
        <taxon>Fungi incertae sedis</taxon>
        <taxon>Mucoromycota</taxon>
        <taxon>Mucoromycotina</taxon>
        <taxon>Endogonomycetes</taxon>
        <taxon>Endogonales</taxon>
        <taxon>Endogonales incertae sedis</taxon>
        <taxon>Bifiguratus</taxon>
    </lineage>
</organism>
<dbReference type="AlphaFoldDB" id="A0A261Y0E5"/>
<name>A0A261Y0E5_9FUNG</name>